<evidence type="ECO:0000313" key="2">
    <source>
        <dbReference type="EMBL" id="HGT46418.1"/>
    </source>
</evidence>
<dbReference type="PROSITE" id="PS50801">
    <property type="entry name" value="STAS"/>
    <property type="match status" value="1"/>
</dbReference>
<reference evidence="2" key="1">
    <citation type="journal article" date="2020" name="mSystems">
        <title>Genome- and Community-Level Interaction Insights into Carbon Utilization and Element Cycling Functions of Hydrothermarchaeota in Hydrothermal Sediment.</title>
        <authorList>
            <person name="Zhou Z."/>
            <person name="Liu Y."/>
            <person name="Xu W."/>
            <person name="Pan J."/>
            <person name="Luo Z.H."/>
            <person name="Li M."/>
        </authorList>
    </citation>
    <scope>NUCLEOTIDE SEQUENCE [LARGE SCALE GENOMIC DNA]</scope>
    <source>
        <strain evidence="2">SpSt-500</strain>
    </source>
</reference>
<dbReference type="AlphaFoldDB" id="A0A832G1D0"/>
<organism evidence="2">
    <name type="scientific">Ignavibacterium album</name>
    <dbReference type="NCBI Taxonomy" id="591197"/>
    <lineage>
        <taxon>Bacteria</taxon>
        <taxon>Pseudomonadati</taxon>
        <taxon>Ignavibacteriota</taxon>
        <taxon>Ignavibacteria</taxon>
        <taxon>Ignavibacteriales</taxon>
        <taxon>Ignavibacteriaceae</taxon>
        <taxon>Ignavibacterium</taxon>
    </lineage>
</organism>
<dbReference type="Gene3D" id="3.30.750.24">
    <property type="entry name" value="STAS domain"/>
    <property type="match status" value="1"/>
</dbReference>
<protein>
    <submittedName>
        <fullName evidence="2">Anti-sigma factor antagonist</fullName>
    </submittedName>
</protein>
<sequence>MLPNQNDSSVFIRDELYATTIYKIFNTRFKMEISISDQLEFTVIKFNKKTLIGTETLEFQDSIINLLDRGVNNIVIDLSMVEYVTSWAIGMLVHAFTTATNRNAQFVLEGVAGKVRETLAKVRLDKVFQIR</sequence>
<dbReference type="SUPFAM" id="SSF52091">
    <property type="entry name" value="SpoIIaa-like"/>
    <property type="match status" value="1"/>
</dbReference>
<dbReference type="EMBL" id="DSVI01000001">
    <property type="protein sequence ID" value="HGT46418.1"/>
    <property type="molecule type" value="Genomic_DNA"/>
</dbReference>
<accession>A0A832G1D0</accession>
<name>A0A832G1D0_9BACT</name>
<feature type="domain" description="STAS" evidence="1">
    <location>
        <begin position="59"/>
        <end position="131"/>
    </location>
</feature>
<dbReference type="CDD" id="cd07043">
    <property type="entry name" value="STAS_anti-anti-sigma_factors"/>
    <property type="match status" value="1"/>
</dbReference>
<proteinExistence type="predicted"/>
<dbReference type="InterPro" id="IPR036513">
    <property type="entry name" value="STAS_dom_sf"/>
</dbReference>
<dbReference type="InterPro" id="IPR002645">
    <property type="entry name" value="STAS_dom"/>
</dbReference>
<comment type="caution">
    <text evidence="2">The sequence shown here is derived from an EMBL/GenBank/DDBJ whole genome shotgun (WGS) entry which is preliminary data.</text>
</comment>
<gene>
    <name evidence="2" type="ORF">ENS56_00070</name>
</gene>
<evidence type="ECO:0000259" key="1">
    <source>
        <dbReference type="PROSITE" id="PS50801"/>
    </source>
</evidence>
<dbReference type="Pfam" id="PF01740">
    <property type="entry name" value="STAS"/>
    <property type="match status" value="1"/>
</dbReference>